<organism evidence="1 2">
    <name type="scientific">Lepagella muris</name>
    <dbReference type="NCBI Taxonomy" id="3032870"/>
    <lineage>
        <taxon>Bacteria</taxon>
        <taxon>Pseudomonadati</taxon>
        <taxon>Bacteroidota</taxon>
        <taxon>Bacteroidia</taxon>
        <taxon>Bacteroidales</taxon>
        <taxon>Muribaculaceae</taxon>
        <taxon>Lepagella</taxon>
    </lineage>
</organism>
<name>A0AC61RH16_9BACT</name>
<accession>A0AC61RH16</accession>
<keyword evidence="2" id="KW-1185">Reference proteome</keyword>
<evidence type="ECO:0000313" key="2">
    <source>
        <dbReference type="Proteomes" id="UP000306319"/>
    </source>
</evidence>
<proteinExistence type="predicted"/>
<gene>
    <name evidence="1" type="ORF">E5331_04410</name>
</gene>
<dbReference type="Proteomes" id="UP000306319">
    <property type="component" value="Unassembled WGS sequence"/>
</dbReference>
<protein>
    <submittedName>
        <fullName evidence="1">Uncharacterized protein</fullName>
    </submittedName>
</protein>
<dbReference type="EMBL" id="SRYB01000004">
    <property type="protein sequence ID" value="TGY80033.1"/>
    <property type="molecule type" value="Genomic_DNA"/>
</dbReference>
<reference evidence="1" key="1">
    <citation type="submission" date="2019-04" db="EMBL/GenBank/DDBJ databases">
        <title>Microbes associate with the intestines of laboratory mice.</title>
        <authorList>
            <person name="Navarre W."/>
            <person name="Wong E."/>
            <person name="Huang K."/>
            <person name="Tropini C."/>
            <person name="Ng K."/>
            <person name="Yu B."/>
        </authorList>
    </citation>
    <scope>NUCLEOTIDE SEQUENCE</scope>
    <source>
        <strain evidence="1">NM04_E33</strain>
    </source>
</reference>
<comment type="caution">
    <text evidence="1">The sequence shown here is derived from an EMBL/GenBank/DDBJ whole genome shotgun (WGS) entry which is preliminary data.</text>
</comment>
<sequence>MKIFSKLLLIMAMLVSLTPTYVFADKTPAPTRVITLKKKPPKDYGTQLPPNKHRTPSQPIECVISSNVVSISADISTSDILSYEIWDTAGEVCLASFIDESDFIEYVFANDQEMQIQFVTESYVLAGFL</sequence>
<evidence type="ECO:0000313" key="1">
    <source>
        <dbReference type="EMBL" id="TGY80033.1"/>
    </source>
</evidence>